<dbReference type="InterPro" id="IPR024072">
    <property type="entry name" value="DHFR-like_dom_sf"/>
</dbReference>
<dbReference type="InterPro" id="IPR012259">
    <property type="entry name" value="DHFR"/>
</dbReference>
<dbReference type="AlphaFoldDB" id="A0ABD1CBD1"/>
<dbReference type="EMBL" id="JBEHCU010014440">
    <property type="protein sequence ID" value="KAL1373374.1"/>
    <property type="molecule type" value="Genomic_DNA"/>
</dbReference>
<evidence type="ECO:0000256" key="8">
    <source>
        <dbReference type="ARBA" id="ARBA00048873"/>
    </source>
</evidence>
<dbReference type="Gene3D" id="3.40.430.10">
    <property type="entry name" value="Dihydrofolate Reductase, subunit A"/>
    <property type="match status" value="1"/>
</dbReference>
<dbReference type="PROSITE" id="PS51330">
    <property type="entry name" value="DHFR_2"/>
    <property type="match status" value="1"/>
</dbReference>
<dbReference type="InterPro" id="IPR001796">
    <property type="entry name" value="DHFR_dom"/>
</dbReference>
<dbReference type="CDD" id="cd00209">
    <property type="entry name" value="DHFR"/>
    <property type="match status" value="1"/>
</dbReference>
<dbReference type="FunFam" id="3.40.430.10:FF:000002">
    <property type="entry name" value="Dihydrofolate reductase"/>
    <property type="match status" value="1"/>
</dbReference>
<evidence type="ECO:0000256" key="5">
    <source>
        <dbReference type="ARBA" id="ARBA00022857"/>
    </source>
</evidence>
<evidence type="ECO:0000256" key="3">
    <source>
        <dbReference type="ARBA" id="ARBA00012856"/>
    </source>
</evidence>
<comment type="function">
    <text evidence="7">Key enzyme in folate metabolism. Catalyzes an essential reaction for de novo glycine and purine synthesis, and for DNA precursor synthesis.</text>
</comment>
<evidence type="ECO:0000313" key="11">
    <source>
        <dbReference type="EMBL" id="KAL1373374.1"/>
    </source>
</evidence>
<evidence type="ECO:0000256" key="9">
    <source>
        <dbReference type="RuleBase" id="RU004474"/>
    </source>
</evidence>
<dbReference type="InterPro" id="IPR017925">
    <property type="entry name" value="DHFR_CS"/>
</dbReference>
<evidence type="ECO:0000313" key="12">
    <source>
        <dbReference type="Proteomes" id="UP001562425"/>
    </source>
</evidence>
<evidence type="ECO:0000259" key="10">
    <source>
        <dbReference type="PROSITE" id="PS51330"/>
    </source>
</evidence>
<comment type="caution">
    <text evidence="11">The sequence shown here is derived from an EMBL/GenBank/DDBJ whole genome shotgun (WGS) entry which is preliminary data.</text>
</comment>
<organism evidence="11 12">
    <name type="scientific">Culex pipiens pipiens</name>
    <name type="common">Northern house mosquito</name>
    <dbReference type="NCBI Taxonomy" id="38569"/>
    <lineage>
        <taxon>Eukaryota</taxon>
        <taxon>Metazoa</taxon>
        <taxon>Ecdysozoa</taxon>
        <taxon>Arthropoda</taxon>
        <taxon>Hexapoda</taxon>
        <taxon>Insecta</taxon>
        <taxon>Pterygota</taxon>
        <taxon>Neoptera</taxon>
        <taxon>Endopterygota</taxon>
        <taxon>Diptera</taxon>
        <taxon>Nematocera</taxon>
        <taxon>Culicoidea</taxon>
        <taxon>Culicidae</taxon>
        <taxon>Culicinae</taxon>
        <taxon>Culicini</taxon>
        <taxon>Culex</taxon>
        <taxon>Culex</taxon>
    </lineage>
</organism>
<reference evidence="11 12" key="1">
    <citation type="submission" date="2024-05" db="EMBL/GenBank/DDBJ databases">
        <title>Culex pipiens pipiens assembly and annotation.</title>
        <authorList>
            <person name="Alout H."/>
            <person name="Durand T."/>
        </authorList>
    </citation>
    <scope>NUCLEOTIDE SEQUENCE [LARGE SCALE GENOMIC DNA]</scope>
    <source>
        <strain evidence="11">HA-2024</strain>
        <tissue evidence="11">Whole body</tissue>
    </source>
</reference>
<evidence type="ECO:0000256" key="1">
    <source>
        <dbReference type="ARBA" id="ARBA00004903"/>
    </source>
</evidence>
<evidence type="ECO:0000256" key="7">
    <source>
        <dbReference type="ARBA" id="ARBA00025067"/>
    </source>
</evidence>
<dbReference type="Pfam" id="PF00186">
    <property type="entry name" value="DHFR_1"/>
    <property type="match status" value="1"/>
</dbReference>
<evidence type="ECO:0000256" key="6">
    <source>
        <dbReference type="ARBA" id="ARBA00023002"/>
    </source>
</evidence>
<dbReference type="PANTHER" id="PTHR48069:SF3">
    <property type="entry name" value="DIHYDROFOLATE REDUCTASE"/>
    <property type="match status" value="1"/>
</dbReference>
<proteinExistence type="inferred from homology"/>
<keyword evidence="12" id="KW-1185">Reference proteome</keyword>
<comment type="pathway">
    <text evidence="1">Cofactor biosynthesis; tetrahydrofolate biosynthesis; 5,6,7,8-tetrahydrofolate from 7,8-dihydrofolate: step 1/1.</text>
</comment>
<sequence length="183" mass="20839">MKKFSLIVAVCSNGGIGIKGDLPWRLKSELRHFARMTKRVADPGKRNAIIMGRKTYFGIPEGRRPLPDRLNVVLTRSPTSNTYPEGVLVCTSLEDALVKIQDQVENIWIIGGSAVYKEAMKSRHCHRIYLTEILAPFECDAFFPEIGKEFRQVGNEADVAEEVQEENGVRFQYKIYEKKAIDY</sequence>
<comment type="similarity">
    <text evidence="2 9">Belongs to the dihydrofolate reductase family.</text>
</comment>
<dbReference type="PROSITE" id="PS00075">
    <property type="entry name" value="DHFR_1"/>
    <property type="match status" value="1"/>
</dbReference>
<dbReference type="GO" id="GO:0004146">
    <property type="term" value="F:dihydrofolate reductase activity"/>
    <property type="evidence" value="ECO:0007669"/>
    <property type="project" value="UniProtKB-EC"/>
</dbReference>
<protein>
    <recommendedName>
        <fullName evidence="3">dihydrofolate reductase</fullName>
        <ecNumber evidence="3">1.5.1.3</ecNumber>
    </recommendedName>
</protein>
<comment type="catalytic activity">
    <reaction evidence="8">
        <text>(6S)-5,6,7,8-tetrahydrofolate + NADP(+) = 7,8-dihydrofolate + NADPH + H(+)</text>
        <dbReference type="Rhea" id="RHEA:15009"/>
        <dbReference type="ChEBI" id="CHEBI:15378"/>
        <dbReference type="ChEBI" id="CHEBI:57451"/>
        <dbReference type="ChEBI" id="CHEBI:57453"/>
        <dbReference type="ChEBI" id="CHEBI:57783"/>
        <dbReference type="ChEBI" id="CHEBI:58349"/>
        <dbReference type="EC" id="1.5.1.3"/>
    </reaction>
</comment>
<dbReference type="GO" id="GO:0006730">
    <property type="term" value="P:one-carbon metabolic process"/>
    <property type="evidence" value="ECO:0007669"/>
    <property type="project" value="UniProtKB-KW"/>
</dbReference>
<gene>
    <name evidence="11" type="ORF">pipiens_018695</name>
</gene>
<keyword evidence="6" id="KW-0560">Oxidoreductase</keyword>
<evidence type="ECO:0000256" key="2">
    <source>
        <dbReference type="ARBA" id="ARBA00009539"/>
    </source>
</evidence>
<keyword evidence="4" id="KW-0554">One-carbon metabolism</keyword>
<feature type="domain" description="DHFR" evidence="10">
    <location>
        <begin position="3"/>
        <end position="178"/>
    </location>
</feature>
<dbReference type="SUPFAM" id="SSF53597">
    <property type="entry name" value="Dihydrofolate reductase-like"/>
    <property type="match status" value="1"/>
</dbReference>
<name>A0ABD1CBD1_CULPP</name>
<dbReference type="Proteomes" id="UP001562425">
    <property type="component" value="Unassembled WGS sequence"/>
</dbReference>
<dbReference type="EC" id="1.5.1.3" evidence="3"/>
<evidence type="ECO:0000256" key="4">
    <source>
        <dbReference type="ARBA" id="ARBA00022563"/>
    </source>
</evidence>
<dbReference type="PRINTS" id="PR00070">
    <property type="entry name" value="DHFR"/>
</dbReference>
<dbReference type="PANTHER" id="PTHR48069">
    <property type="entry name" value="DIHYDROFOLATE REDUCTASE"/>
    <property type="match status" value="1"/>
</dbReference>
<keyword evidence="5" id="KW-0521">NADP</keyword>
<accession>A0ABD1CBD1</accession>